<dbReference type="InterPro" id="IPR027417">
    <property type="entry name" value="P-loop_NTPase"/>
</dbReference>
<evidence type="ECO:0000313" key="1">
    <source>
        <dbReference type="EMBL" id="MBM7691248.1"/>
    </source>
</evidence>
<dbReference type="PANTHER" id="PTHR32301">
    <property type="entry name" value="COUNTIN RECEPTOR CNR3-RELATED"/>
    <property type="match status" value="1"/>
</dbReference>
<gene>
    <name evidence="1" type="ORF">JOC77_000653</name>
</gene>
<dbReference type="PANTHER" id="PTHR32301:SF6">
    <property type="entry name" value="GOLVESIN-RELATED"/>
    <property type="match status" value="1"/>
</dbReference>
<dbReference type="SUPFAM" id="SSF52540">
    <property type="entry name" value="P-loop containing nucleoside triphosphate hydrolases"/>
    <property type="match status" value="1"/>
</dbReference>
<protein>
    <recommendedName>
        <fullName evidence="3">Sulfotransferase family protein</fullName>
    </recommendedName>
</protein>
<dbReference type="RefSeq" id="WP_204538462.1">
    <property type="nucleotide sequence ID" value="NZ_JAFBFI010000002.1"/>
</dbReference>
<keyword evidence="2" id="KW-1185">Reference proteome</keyword>
<dbReference type="InterPro" id="IPR053259">
    <property type="entry name" value="Golvesin-related_Golgi"/>
</dbReference>
<organism evidence="1 2">
    <name type="scientific">Peribacillus deserti</name>
    <dbReference type="NCBI Taxonomy" id="673318"/>
    <lineage>
        <taxon>Bacteria</taxon>
        <taxon>Bacillati</taxon>
        <taxon>Bacillota</taxon>
        <taxon>Bacilli</taxon>
        <taxon>Bacillales</taxon>
        <taxon>Bacillaceae</taxon>
        <taxon>Peribacillus</taxon>
    </lineage>
</organism>
<reference evidence="1 2" key="1">
    <citation type="submission" date="2021-01" db="EMBL/GenBank/DDBJ databases">
        <title>Genomic Encyclopedia of Type Strains, Phase IV (KMG-IV): sequencing the most valuable type-strain genomes for metagenomic binning, comparative biology and taxonomic classification.</title>
        <authorList>
            <person name="Goeker M."/>
        </authorList>
    </citation>
    <scope>NUCLEOTIDE SEQUENCE [LARGE SCALE GENOMIC DNA]</scope>
    <source>
        <strain evidence="1 2">DSM 105482</strain>
    </source>
</reference>
<dbReference type="Proteomes" id="UP000823486">
    <property type="component" value="Unassembled WGS sequence"/>
</dbReference>
<dbReference type="InterPro" id="IPR005331">
    <property type="entry name" value="Sulfotransferase"/>
</dbReference>
<evidence type="ECO:0008006" key="3">
    <source>
        <dbReference type="Google" id="ProtNLM"/>
    </source>
</evidence>
<name>A0ABS2QDM0_9BACI</name>
<dbReference type="Gene3D" id="3.40.50.300">
    <property type="entry name" value="P-loop containing nucleotide triphosphate hydrolases"/>
    <property type="match status" value="1"/>
</dbReference>
<accession>A0ABS2QDM0</accession>
<sequence>MSNHDLTVFLHIPKTGGTTLNQIFRKQYQIFEFFDHDSLEYKVIKLDQLTEEQKKQIKAVAGHYSYGIHEEFSQSFTYFTMLRDPVNRVISLYYFLRDYPGYERLQTMSLEEYVIKEDEAHNGQTVLISGSLENPDLEKAKERLKKFAMVGITEKFNESLFLLQKTFDWKDILYRKENITMNRPSRDEIPTDVINLIKQYNSLDIELYEFAKKLYQEKLHSLSPDEQAQLEKYIQEQSLLS</sequence>
<proteinExistence type="predicted"/>
<dbReference type="EMBL" id="JAFBFI010000002">
    <property type="protein sequence ID" value="MBM7691248.1"/>
    <property type="molecule type" value="Genomic_DNA"/>
</dbReference>
<comment type="caution">
    <text evidence="1">The sequence shown here is derived from an EMBL/GenBank/DDBJ whole genome shotgun (WGS) entry which is preliminary data.</text>
</comment>
<evidence type="ECO:0000313" key="2">
    <source>
        <dbReference type="Proteomes" id="UP000823486"/>
    </source>
</evidence>
<dbReference type="Pfam" id="PF03567">
    <property type="entry name" value="Sulfotransfer_2"/>
    <property type="match status" value="1"/>
</dbReference>